<name>A0ABR4DNZ2_9PEZI</name>
<dbReference type="GeneID" id="98122205"/>
<proteinExistence type="predicted"/>
<evidence type="ECO:0000313" key="2">
    <source>
        <dbReference type="EMBL" id="KAL2272034.1"/>
    </source>
</evidence>
<sequence>MISGVECFKTELGRLRLALETFSEEADQAMADLELSAAEILARDSDLSRKIWRLYPDVEAGRGSSARRDTNQPAMAASRQDRGIVYLDDAEDSDASSEPGPPTPTSSMSASSTSSLSRLSIRLFSARQPQPRLQVDTATPRHVYRNASQTLGDIIDPRDLLVPIPQRLITNAVAARSALPAGEVSTVQQILAEGISALKLVTISPTGVDVSPLPPDLSAAPPSFSCPAYPDPIPASLVPNASPNATAPLAAESIFHLPDMAESDILSFFCRAVGVSRFAGELRVWAGRGEHGRGIHHHHHHHHHHHRHHQEKPEQHQLEAHRVRLRNLSPKQLRDLCSDLYDALVARNLEDQRRSRPDRPATVLPAGWRKRAGVIVELVAPRRPPPPEPAPEEVERFGLERAMGRYKMRELGDGVFAWFLDSAMAELARRAGER</sequence>
<dbReference type="RefSeq" id="XP_070870758.1">
    <property type="nucleotide sequence ID" value="XM_071007561.1"/>
</dbReference>
<dbReference type="EMBL" id="JAZGUE010000001">
    <property type="protein sequence ID" value="KAL2272034.1"/>
    <property type="molecule type" value="Genomic_DNA"/>
</dbReference>
<dbReference type="Proteomes" id="UP001600064">
    <property type="component" value="Unassembled WGS sequence"/>
</dbReference>
<accession>A0ABR4DNZ2</accession>
<feature type="compositionally biased region" description="Basic residues" evidence="1">
    <location>
        <begin position="294"/>
        <end position="310"/>
    </location>
</feature>
<gene>
    <name evidence="2" type="ORF">VTJ83DRAFT_1405</name>
</gene>
<keyword evidence="3" id="KW-1185">Reference proteome</keyword>
<evidence type="ECO:0000313" key="3">
    <source>
        <dbReference type="Proteomes" id="UP001600064"/>
    </source>
</evidence>
<feature type="region of interest" description="Disordered" evidence="1">
    <location>
        <begin position="61"/>
        <end position="113"/>
    </location>
</feature>
<organism evidence="2 3">
    <name type="scientific">Remersonia thermophila</name>
    <dbReference type="NCBI Taxonomy" id="72144"/>
    <lineage>
        <taxon>Eukaryota</taxon>
        <taxon>Fungi</taxon>
        <taxon>Dikarya</taxon>
        <taxon>Ascomycota</taxon>
        <taxon>Pezizomycotina</taxon>
        <taxon>Sordariomycetes</taxon>
        <taxon>Sordariomycetidae</taxon>
        <taxon>Sordariales</taxon>
        <taxon>Sordariales incertae sedis</taxon>
        <taxon>Remersonia</taxon>
    </lineage>
</organism>
<evidence type="ECO:0000256" key="1">
    <source>
        <dbReference type="SAM" id="MobiDB-lite"/>
    </source>
</evidence>
<protein>
    <submittedName>
        <fullName evidence="2">Uncharacterized protein</fullName>
    </submittedName>
</protein>
<comment type="caution">
    <text evidence="2">The sequence shown here is derived from an EMBL/GenBank/DDBJ whole genome shotgun (WGS) entry which is preliminary data.</text>
</comment>
<reference evidence="2 3" key="1">
    <citation type="journal article" date="2024" name="Commun. Biol.">
        <title>Comparative genomic analysis of thermophilic fungi reveals convergent evolutionary adaptations and gene losses.</title>
        <authorList>
            <person name="Steindorff A.S."/>
            <person name="Aguilar-Pontes M.V."/>
            <person name="Robinson A.J."/>
            <person name="Andreopoulos B."/>
            <person name="LaButti K."/>
            <person name="Kuo A."/>
            <person name="Mondo S."/>
            <person name="Riley R."/>
            <person name="Otillar R."/>
            <person name="Haridas S."/>
            <person name="Lipzen A."/>
            <person name="Grimwood J."/>
            <person name="Schmutz J."/>
            <person name="Clum A."/>
            <person name="Reid I.D."/>
            <person name="Moisan M.C."/>
            <person name="Butler G."/>
            <person name="Nguyen T.T.M."/>
            <person name="Dewar K."/>
            <person name="Conant G."/>
            <person name="Drula E."/>
            <person name="Henrissat B."/>
            <person name="Hansel C."/>
            <person name="Singer S."/>
            <person name="Hutchinson M.I."/>
            <person name="de Vries R.P."/>
            <person name="Natvig D.O."/>
            <person name="Powell A.J."/>
            <person name="Tsang A."/>
            <person name="Grigoriev I.V."/>
        </authorList>
    </citation>
    <scope>NUCLEOTIDE SEQUENCE [LARGE SCALE GENOMIC DNA]</scope>
    <source>
        <strain evidence="2 3">ATCC 22073</strain>
    </source>
</reference>
<feature type="region of interest" description="Disordered" evidence="1">
    <location>
        <begin position="293"/>
        <end position="315"/>
    </location>
</feature>